<protein>
    <recommendedName>
        <fullName evidence="5">Periplasmic binding protein domain-containing protein</fullName>
    </recommendedName>
</protein>
<evidence type="ECO:0000313" key="6">
    <source>
        <dbReference type="EMBL" id="HDX29892.1"/>
    </source>
</evidence>
<dbReference type="GO" id="GO:0030313">
    <property type="term" value="C:cell envelope"/>
    <property type="evidence" value="ECO:0007669"/>
    <property type="project" value="UniProtKB-SubCell"/>
</dbReference>
<evidence type="ECO:0000256" key="4">
    <source>
        <dbReference type="SAM" id="SignalP"/>
    </source>
</evidence>
<comment type="caution">
    <text evidence="6">The sequence shown here is derived from an EMBL/GenBank/DDBJ whole genome shotgun (WGS) entry which is preliminary data.</text>
</comment>
<dbReference type="EMBL" id="DSMG01000002">
    <property type="protein sequence ID" value="HDX29892.1"/>
    <property type="molecule type" value="Genomic_DNA"/>
</dbReference>
<dbReference type="AlphaFoldDB" id="A0A7C1FCY6"/>
<dbReference type="PROSITE" id="PS51257">
    <property type="entry name" value="PROKAR_LIPOPROTEIN"/>
    <property type="match status" value="1"/>
</dbReference>
<comment type="similarity">
    <text evidence="2">Belongs to the bacterial solute-binding protein 2 family.</text>
</comment>
<feature type="domain" description="Periplasmic binding protein" evidence="5">
    <location>
        <begin position="61"/>
        <end position="330"/>
    </location>
</feature>
<feature type="signal peptide" evidence="4">
    <location>
        <begin position="1"/>
        <end position="27"/>
    </location>
</feature>
<evidence type="ECO:0000259" key="5">
    <source>
        <dbReference type="Pfam" id="PF13407"/>
    </source>
</evidence>
<organism evidence="6">
    <name type="scientific">Caldilinea aerophila</name>
    <dbReference type="NCBI Taxonomy" id="133453"/>
    <lineage>
        <taxon>Bacteria</taxon>
        <taxon>Bacillati</taxon>
        <taxon>Chloroflexota</taxon>
        <taxon>Caldilineae</taxon>
        <taxon>Caldilineales</taxon>
        <taxon>Caldilineaceae</taxon>
        <taxon>Caldilinea</taxon>
    </lineage>
</organism>
<evidence type="ECO:0000256" key="1">
    <source>
        <dbReference type="ARBA" id="ARBA00004196"/>
    </source>
</evidence>
<evidence type="ECO:0000256" key="2">
    <source>
        <dbReference type="ARBA" id="ARBA00007639"/>
    </source>
</evidence>
<dbReference type="SUPFAM" id="SSF53822">
    <property type="entry name" value="Periplasmic binding protein-like I"/>
    <property type="match status" value="1"/>
</dbReference>
<evidence type="ECO:0000256" key="3">
    <source>
        <dbReference type="ARBA" id="ARBA00022729"/>
    </source>
</evidence>
<feature type="chain" id="PRO_5028319385" description="Periplasmic binding protein domain-containing protein" evidence="4">
    <location>
        <begin position="28"/>
        <end position="376"/>
    </location>
</feature>
<dbReference type="InterPro" id="IPR025997">
    <property type="entry name" value="SBP_2_dom"/>
</dbReference>
<dbReference type="CDD" id="cd01536">
    <property type="entry name" value="PBP1_ABC_sugar_binding-like"/>
    <property type="match status" value="1"/>
</dbReference>
<dbReference type="InterPro" id="IPR028082">
    <property type="entry name" value="Peripla_BP_I"/>
</dbReference>
<dbReference type="PANTHER" id="PTHR46847">
    <property type="entry name" value="D-ALLOSE-BINDING PERIPLASMIC PROTEIN-RELATED"/>
    <property type="match status" value="1"/>
</dbReference>
<sequence>MQRKHIFSLISAILIIAVVLSGCAAPAAEPAAPAPAAEAPAEATQPAAEEAAAPAEGGRYVGFVPPALTSPFHVAMVDGATARSKELGWTLDVQAPASEGDFQAFVTTVQQLLEKGVEAISINPIGTDSAITAVKAANEKGIPILAHNFITPFAEGEVISYIGYDQWGGAEKLAAYTCELIAKKYNTTPAETKGKVFILLGIDSIFSHRRTGGFKAGLAKNCPNVEVVGEQTAEWLRTKGSEVAAIALQANPDIDVFYGNSDEMAIGAALAAEQLGLQINKDFFAVGIDGNQPTLDLLREGKFSATLGVDPVRMGVTVIDTMQKIFNGEEVPQIILTPSVVVTPENLQDYLDGKLWTEPVAGFPEYDNDQPTVPEE</sequence>
<reference evidence="6" key="1">
    <citation type="journal article" date="2020" name="mSystems">
        <title>Genome- and Community-Level Interaction Insights into Carbon Utilization and Element Cycling Functions of Hydrothermarchaeota in Hydrothermal Sediment.</title>
        <authorList>
            <person name="Zhou Z."/>
            <person name="Liu Y."/>
            <person name="Xu W."/>
            <person name="Pan J."/>
            <person name="Luo Z.H."/>
            <person name="Li M."/>
        </authorList>
    </citation>
    <scope>NUCLEOTIDE SEQUENCE [LARGE SCALE GENOMIC DNA]</scope>
    <source>
        <strain evidence="6">SpSt-289</strain>
    </source>
</reference>
<keyword evidence="3 4" id="KW-0732">Signal</keyword>
<comment type="subcellular location">
    <subcellularLocation>
        <location evidence="1">Cell envelope</location>
    </subcellularLocation>
</comment>
<proteinExistence type="inferred from homology"/>
<name>A0A7C1FCY6_9CHLR</name>
<dbReference type="Pfam" id="PF13407">
    <property type="entry name" value="Peripla_BP_4"/>
    <property type="match status" value="1"/>
</dbReference>
<dbReference type="GO" id="GO:0030246">
    <property type="term" value="F:carbohydrate binding"/>
    <property type="evidence" value="ECO:0007669"/>
    <property type="project" value="UniProtKB-ARBA"/>
</dbReference>
<dbReference type="Gene3D" id="3.40.50.2300">
    <property type="match status" value="2"/>
</dbReference>
<dbReference type="PANTHER" id="PTHR46847:SF1">
    <property type="entry name" value="D-ALLOSE-BINDING PERIPLASMIC PROTEIN-RELATED"/>
    <property type="match status" value="1"/>
</dbReference>
<gene>
    <name evidence="6" type="ORF">ENQ20_00180</name>
</gene>
<accession>A0A7C1FCY6</accession>